<dbReference type="CDD" id="cd00143">
    <property type="entry name" value="PP2Cc"/>
    <property type="match status" value="1"/>
</dbReference>
<keyword evidence="4" id="KW-0479">Metal-binding</keyword>
<dbReference type="InterPro" id="IPR000222">
    <property type="entry name" value="PP2C_BS"/>
</dbReference>
<keyword evidence="5 9" id="KW-0378">Hydrolase</keyword>
<evidence type="ECO:0000256" key="1">
    <source>
        <dbReference type="ARBA" id="ARBA00001936"/>
    </source>
</evidence>
<comment type="cofactor">
    <cofactor evidence="1">
        <name>Mn(2+)</name>
        <dbReference type="ChEBI" id="CHEBI:29035"/>
    </cofactor>
</comment>
<feature type="compositionally biased region" description="Basic and acidic residues" evidence="10">
    <location>
        <begin position="281"/>
        <end position="301"/>
    </location>
</feature>
<evidence type="ECO:0000256" key="6">
    <source>
        <dbReference type="ARBA" id="ARBA00022842"/>
    </source>
</evidence>
<evidence type="ECO:0000313" key="12">
    <source>
        <dbReference type="Proteomes" id="UP000695022"/>
    </source>
</evidence>
<evidence type="ECO:0000256" key="5">
    <source>
        <dbReference type="ARBA" id="ARBA00022801"/>
    </source>
</evidence>
<evidence type="ECO:0000256" key="10">
    <source>
        <dbReference type="SAM" id="MobiDB-lite"/>
    </source>
</evidence>
<evidence type="ECO:0000256" key="2">
    <source>
        <dbReference type="ARBA" id="ARBA00006702"/>
    </source>
</evidence>
<evidence type="ECO:0000259" key="11">
    <source>
        <dbReference type="PROSITE" id="PS51746"/>
    </source>
</evidence>
<dbReference type="InterPro" id="IPR015655">
    <property type="entry name" value="PP2C"/>
</dbReference>
<keyword evidence="7 9" id="KW-0904">Protein phosphatase</keyword>
<dbReference type="PROSITE" id="PS01032">
    <property type="entry name" value="PPM_1"/>
    <property type="match status" value="1"/>
</dbReference>
<evidence type="ECO:0000256" key="8">
    <source>
        <dbReference type="ARBA" id="ARBA00023211"/>
    </source>
</evidence>
<feature type="compositionally biased region" description="Basic and acidic residues" evidence="10">
    <location>
        <begin position="213"/>
        <end position="249"/>
    </location>
</feature>
<evidence type="ECO:0000256" key="4">
    <source>
        <dbReference type="ARBA" id="ARBA00022723"/>
    </source>
</evidence>
<dbReference type="RefSeq" id="XP_014673428.1">
    <property type="nucleotide sequence ID" value="XM_014817942.1"/>
</dbReference>
<dbReference type="PANTHER" id="PTHR13832">
    <property type="entry name" value="PROTEIN PHOSPHATASE 2C"/>
    <property type="match status" value="1"/>
</dbReference>
<dbReference type="InterPro" id="IPR001932">
    <property type="entry name" value="PPM-type_phosphatase-like_dom"/>
</dbReference>
<keyword evidence="6" id="KW-0460">Magnesium</keyword>
<organism evidence="12 13">
    <name type="scientific">Priapulus caudatus</name>
    <name type="common">Priapulid worm</name>
    <dbReference type="NCBI Taxonomy" id="37621"/>
    <lineage>
        <taxon>Eukaryota</taxon>
        <taxon>Metazoa</taxon>
        <taxon>Ecdysozoa</taxon>
        <taxon>Scalidophora</taxon>
        <taxon>Priapulida</taxon>
        <taxon>Priapulimorpha</taxon>
        <taxon>Priapulimorphida</taxon>
        <taxon>Priapulidae</taxon>
        <taxon>Priapulus</taxon>
    </lineage>
</organism>
<dbReference type="SUPFAM" id="SSF81606">
    <property type="entry name" value="PP2C-like"/>
    <property type="match status" value="2"/>
</dbReference>
<dbReference type="Proteomes" id="UP000695022">
    <property type="component" value="Unplaced"/>
</dbReference>
<dbReference type="EC" id="3.1.3.16" evidence="3"/>
<feature type="domain" description="PPM-type phosphatase" evidence="11">
    <location>
        <begin position="23"/>
        <end position="611"/>
    </location>
</feature>
<keyword evidence="8" id="KW-0464">Manganese</keyword>
<feature type="compositionally biased region" description="Basic and acidic residues" evidence="10">
    <location>
        <begin position="635"/>
        <end position="655"/>
    </location>
</feature>
<dbReference type="InterPro" id="IPR036457">
    <property type="entry name" value="PPM-type-like_dom_sf"/>
</dbReference>
<feature type="region of interest" description="Disordered" evidence="10">
    <location>
        <begin position="625"/>
        <end position="676"/>
    </location>
</feature>
<sequence length="676" mass="72712">MGAYLSEPITEKHSVDEELEHITYGASSMQGWRLSQEDAHNCIPEFDDKTSLFAVYDGHGGSEVAQYCSMYFPDYLKNNEAYRNGNMAQALEDAFLGFDETLVKPSVVKDLKAIAGVDDDEEEDDEEDKAALFEEATMPLEELLARYGGSAELQSKKMKNLQGLSQVKSPMLRGKQPFPGDNDEGEAQLHNGSEEMDGCIRESKGKGKGKRSKVADVKAAGDSEVAEVKAEASEEAKPETDDGESETKLADCPAVAGGDQPDSTSAECEAAPPSAVAGDSLSKEAESNCEDAAKADEKAEETPAPSSSVAQKSEAKDSGNEAASASAEAAPSCVSASSADADEGASKTGQRSAAKTIRDMILKAVAEAGGDDEDEDEEFVAKEGEEEDDEDEDDDYYDEEMEEEEEEEAEEEEEEDEAGDGEEAGLFMPDREMPGMDSGCTAVVCLIHGDELYVANAGDSRCVVCRAGKAIDMSVDHKPEDELEKTRIKKAGGRVTAEGRVNGGLNLSRAIGDHAYKKNKKLALKDQMITSLPDIRTLSICEDDEFIVVACDGIWNSMTSQEVVDFIKEKFKTNLGKLAPTCENLFDACIASDTSGDGTGCDNMTTIIVTFNHAKLRAVAARRNGKRASVEADSNDEKRARSGGDDERKRLKKEAEEEEEKEAEAAAEAPATLVKS</sequence>
<gene>
    <name evidence="13" type="primary">LOC106813729</name>
</gene>
<dbReference type="SMART" id="SM00332">
    <property type="entry name" value="PP2Cc"/>
    <property type="match status" value="1"/>
</dbReference>
<dbReference type="Gene3D" id="3.60.40.10">
    <property type="entry name" value="PPM-type phosphatase domain"/>
    <property type="match status" value="2"/>
</dbReference>
<keyword evidence="12" id="KW-1185">Reference proteome</keyword>
<accession>A0ABM1EMK7</accession>
<proteinExistence type="inferred from homology"/>
<dbReference type="PANTHER" id="PTHR13832:SF803">
    <property type="entry name" value="PROTEIN PHOSPHATASE 1G"/>
    <property type="match status" value="1"/>
</dbReference>
<feature type="compositionally biased region" description="Low complexity" evidence="10">
    <location>
        <begin position="322"/>
        <end position="339"/>
    </location>
</feature>
<dbReference type="PROSITE" id="PS51746">
    <property type="entry name" value="PPM_2"/>
    <property type="match status" value="1"/>
</dbReference>
<protein>
    <recommendedName>
        <fullName evidence="3">protein-serine/threonine phosphatase</fullName>
        <ecNumber evidence="3">3.1.3.16</ecNumber>
    </recommendedName>
</protein>
<dbReference type="GeneID" id="106813729"/>
<evidence type="ECO:0000256" key="7">
    <source>
        <dbReference type="ARBA" id="ARBA00022912"/>
    </source>
</evidence>
<feature type="compositionally biased region" description="Acidic residues" evidence="10">
    <location>
        <begin position="369"/>
        <end position="423"/>
    </location>
</feature>
<evidence type="ECO:0000313" key="13">
    <source>
        <dbReference type="RefSeq" id="XP_014673428.1"/>
    </source>
</evidence>
<evidence type="ECO:0000256" key="3">
    <source>
        <dbReference type="ARBA" id="ARBA00013081"/>
    </source>
</evidence>
<reference evidence="13" key="1">
    <citation type="submission" date="2025-08" db="UniProtKB">
        <authorList>
            <consortium name="RefSeq"/>
        </authorList>
    </citation>
    <scope>IDENTIFICATION</scope>
</reference>
<evidence type="ECO:0000256" key="9">
    <source>
        <dbReference type="RuleBase" id="RU003465"/>
    </source>
</evidence>
<dbReference type="Pfam" id="PF00481">
    <property type="entry name" value="PP2C"/>
    <property type="match status" value="2"/>
</dbReference>
<feature type="region of interest" description="Disordered" evidence="10">
    <location>
        <begin position="165"/>
        <end position="427"/>
    </location>
</feature>
<comment type="similarity">
    <text evidence="2 9">Belongs to the PP2C family.</text>
</comment>
<name>A0ABM1EMK7_PRICU</name>